<protein>
    <submittedName>
        <fullName evidence="2">Uncharacterized protein</fullName>
    </submittedName>
</protein>
<dbReference type="Proteomes" id="UP000712281">
    <property type="component" value="Unassembled WGS sequence"/>
</dbReference>
<sequence length="313" mass="34582">MEIVAFKVPMDSVKGRDISGCYTINGFAQAFQVWVYTALPELGATFGNPLPNNPSPPILAYKGRKGRRQFKEAILSQKNVSLSSPMFLYLKKESLHLRSISLRLSSSPTVFLPGSSSPRRIDGLLFLSTMHQRSEKWEIAGKKTDRDGAVEKASITTVAVTLVTTTAVMLEQPDRGGCRVGVVKTDDRSKKTIHFGRIESFKPLLPVRVKVICKGKIEVGSRFQKTELIVGDETVSCVPARVHLISSSPKAFLILDDIRAARGPDCNSSRSPISRSQPQHRLRPDRKQPASVRSSSRPFQLASVPARVRSSFH</sequence>
<reference evidence="2" key="1">
    <citation type="submission" date="2019-12" db="EMBL/GenBank/DDBJ databases">
        <title>Genome sequencing and annotation of Brassica cretica.</title>
        <authorList>
            <person name="Studholme D.J."/>
            <person name="Sarris P.F."/>
        </authorList>
    </citation>
    <scope>NUCLEOTIDE SEQUENCE</scope>
    <source>
        <strain evidence="2">PFS-001/15</strain>
        <tissue evidence="2">Leaf</tissue>
    </source>
</reference>
<evidence type="ECO:0000256" key="1">
    <source>
        <dbReference type="SAM" id="MobiDB-lite"/>
    </source>
</evidence>
<proteinExistence type="predicted"/>
<gene>
    <name evidence="2" type="ORF">F2Q68_00006118</name>
</gene>
<evidence type="ECO:0000313" key="2">
    <source>
        <dbReference type="EMBL" id="KAF2577758.1"/>
    </source>
</evidence>
<feature type="region of interest" description="Disordered" evidence="1">
    <location>
        <begin position="264"/>
        <end position="313"/>
    </location>
</feature>
<dbReference type="EMBL" id="QGKW02001660">
    <property type="protein sequence ID" value="KAF2577758.1"/>
    <property type="molecule type" value="Genomic_DNA"/>
</dbReference>
<name>A0A8S9J677_BRACR</name>
<dbReference type="AlphaFoldDB" id="A0A8S9J677"/>
<organism evidence="2 3">
    <name type="scientific">Brassica cretica</name>
    <name type="common">Mustard</name>
    <dbReference type="NCBI Taxonomy" id="69181"/>
    <lineage>
        <taxon>Eukaryota</taxon>
        <taxon>Viridiplantae</taxon>
        <taxon>Streptophyta</taxon>
        <taxon>Embryophyta</taxon>
        <taxon>Tracheophyta</taxon>
        <taxon>Spermatophyta</taxon>
        <taxon>Magnoliopsida</taxon>
        <taxon>eudicotyledons</taxon>
        <taxon>Gunneridae</taxon>
        <taxon>Pentapetalae</taxon>
        <taxon>rosids</taxon>
        <taxon>malvids</taxon>
        <taxon>Brassicales</taxon>
        <taxon>Brassicaceae</taxon>
        <taxon>Brassiceae</taxon>
        <taxon>Brassica</taxon>
    </lineage>
</organism>
<feature type="compositionally biased region" description="Low complexity" evidence="1">
    <location>
        <begin position="268"/>
        <end position="277"/>
    </location>
</feature>
<comment type="caution">
    <text evidence="2">The sequence shown here is derived from an EMBL/GenBank/DDBJ whole genome shotgun (WGS) entry which is preliminary data.</text>
</comment>
<evidence type="ECO:0000313" key="3">
    <source>
        <dbReference type="Proteomes" id="UP000712281"/>
    </source>
</evidence>
<accession>A0A8S9J677</accession>